<feature type="compositionally biased region" description="Polar residues" evidence="10">
    <location>
        <begin position="1119"/>
        <end position="1132"/>
    </location>
</feature>
<evidence type="ECO:0000256" key="8">
    <source>
        <dbReference type="ARBA" id="ARBA00047984"/>
    </source>
</evidence>
<evidence type="ECO:0000256" key="1">
    <source>
        <dbReference type="ARBA" id="ARBA00004123"/>
    </source>
</evidence>
<dbReference type="PROSITE" id="PS51192">
    <property type="entry name" value="HELICASE_ATP_BIND_1"/>
    <property type="match status" value="1"/>
</dbReference>
<dbReference type="Gramene" id="OMP03560">
    <property type="protein sequence ID" value="OMP03560"/>
    <property type="gene ID" value="CCACVL1_02366"/>
</dbReference>
<dbReference type="GO" id="GO:0005524">
    <property type="term" value="F:ATP binding"/>
    <property type="evidence" value="ECO:0007669"/>
    <property type="project" value="UniProtKB-KW"/>
</dbReference>
<keyword evidence="6" id="KW-0694">RNA-binding</keyword>
<dbReference type="InterPro" id="IPR001650">
    <property type="entry name" value="Helicase_C-like"/>
</dbReference>
<sequence>MTRTRKAAEAMRIQVTQLLEKFRESKEEVYTFEAGLSKNDRAFVHRTCRKMGLQSKSSGLGKQRRLSVYKKKGQLNNMNERGSLTNVTFSEGAQMVLQDLFAYYPPEDGELQEKLIGKYSGKTAKVRKKKDDIFSKPLMSGTEVSEKVKSLASRIKKDPKLRQINEERLKLPIASFKEVITSTVESHQVVLISGETGCGKTTQVPQFLLEHMWGKGEACKIVCTQPRRISAISVSERIANERGENVGNDVGYKIRLESKGGRHSSIVFCTNGVLLRVLVSSSRLKRREDIADLTYIIMDEIHERDSYCDFMMTIIRDILPLNPHLRLVLMSATLDAERFSQYFGGCPIIRVPGFTYPVKAFYLEDVLSILKSEENNHLVSPTATVPDEDLELTEEDRIALDEAINLAWSSDEFDLLLDLVSVEGGRTVHNYQHSLTGVTPLMVFAGKGRVADVCMLLSFGVDCHLRAKDGKRALEFAEQGNQQEAAEIIKRHMESLPSSSGKQPQLLDRYIVAVDTDIIDVVLIEQLLRKICNDSNEGAILVFLPGWEDINRTREKLLANPLFKDSSRFLIISLHSMVPSAEQRKVFKRPPAGCRKIVLSTNIAESSITIDDVVYVIDSGRMKEKSYDPYNNVSTLQSSWISKANAKQREGRAGRCQPGICYHLYTKLRAASMADFQVPEIKRMPIEELCLQVKLLDPNCKVEDFLQKTLDPPVSEAIRNAIIVLQDIGALSHDEELTELGEKLGYLPVHPLTSRMLFFAILMNCLDPALTLACASDFRDPFVLPMFPNEKKKAAAARDELASLYGGQSDQLAVVAAFDGWKHAKERGNEAFFCSKYFVSISTMNMLFGMRNQLQAELMRHGFIQDDVSSCSLNARDPGIVHAVLVAGLYPMVGRLVPLRQGNRFLVETAGGSKVRLHCHSINSKLSLKRSDDCPLIVYDEITRGDGGMHIKNCTVVGPLPLLLLATEIAVVPPKGNGDNEDDNSDGDASDDADECNTEGGEMMMVDKSNGNKEKVMSSPDNSVILVVDRWLSFRSTALDVAQMYCLRERLSAAILSKVKHPRQVLNPVLGASIYAIACILSYDGLSGISIQGESVDSLTLRVRDTEIDKPMPGRRGQGPNTSRLPVDSSSHQKAKLPATNGIEPSSYNEQALAMSAGQSLHQAPSQASISDASSSGVSKQDSERNSCKRRRGKKSKR</sequence>
<feature type="compositionally biased region" description="Acidic residues" evidence="10">
    <location>
        <begin position="979"/>
        <end position="997"/>
    </location>
</feature>
<evidence type="ECO:0000313" key="15">
    <source>
        <dbReference type="Proteomes" id="UP000188268"/>
    </source>
</evidence>
<comment type="caution">
    <text evidence="14">The sequence shown here is derived from an EMBL/GenBank/DDBJ whole genome shotgun (WGS) entry which is preliminary data.</text>
</comment>
<feature type="domain" description="R3H" evidence="11">
    <location>
        <begin position="5"/>
        <end position="72"/>
    </location>
</feature>
<dbReference type="SMART" id="SM00490">
    <property type="entry name" value="HELICc"/>
    <property type="match status" value="1"/>
</dbReference>
<evidence type="ECO:0000256" key="4">
    <source>
        <dbReference type="ARBA" id="ARBA00022806"/>
    </source>
</evidence>
<feature type="compositionally biased region" description="Basic residues" evidence="10">
    <location>
        <begin position="1188"/>
        <end position="1198"/>
    </location>
</feature>
<name>A0A1R3K8Y3_COCAP</name>
<dbReference type="SMART" id="SM00393">
    <property type="entry name" value="R3H"/>
    <property type="match status" value="1"/>
</dbReference>
<feature type="compositionally biased region" description="Low complexity" evidence="10">
    <location>
        <begin position="1164"/>
        <end position="1179"/>
    </location>
</feature>
<keyword evidence="3" id="KW-0378">Hydrolase</keyword>
<dbReference type="Gene3D" id="1.20.120.1080">
    <property type="match status" value="1"/>
</dbReference>
<dbReference type="SMART" id="SM00847">
    <property type="entry name" value="HA2"/>
    <property type="match status" value="1"/>
</dbReference>
<dbReference type="FunFam" id="3.40.50.300:FF:000860">
    <property type="entry name" value="DExH-box ATP-dependent RNA helicase DExH6"/>
    <property type="match status" value="1"/>
</dbReference>
<dbReference type="GO" id="GO:0003723">
    <property type="term" value="F:RNA binding"/>
    <property type="evidence" value="ECO:0007669"/>
    <property type="project" value="UniProtKB-KW"/>
</dbReference>
<evidence type="ECO:0000256" key="6">
    <source>
        <dbReference type="ARBA" id="ARBA00022884"/>
    </source>
</evidence>
<dbReference type="OrthoDB" id="5600252at2759"/>
<dbReference type="Pfam" id="PF00270">
    <property type="entry name" value="DEAD"/>
    <property type="match status" value="1"/>
</dbReference>
<dbReference type="AlphaFoldDB" id="A0A1R3K8Y3"/>
<dbReference type="Pfam" id="PF07717">
    <property type="entry name" value="OB_NTP_bind"/>
    <property type="match status" value="1"/>
</dbReference>
<dbReference type="SUPFAM" id="SSF48403">
    <property type="entry name" value="Ankyrin repeat"/>
    <property type="match status" value="1"/>
</dbReference>
<keyword evidence="7" id="KW-0539">Nucleus</keyword>
<dbReference type="InterPro" id="IPR027417">
    <property type="entry name" value="P-loop_NTPase"/>
</dbReference>
<keyword evidence="2" id="KW-0547">Nucleotide-binding</keyword>
<dbReference type="PROSITE" id="PS51061">
    <property type="entry name" value="R3H"/>
    <property type="match status" value="1"/>
</dbReference>
<dbReference type="InterPro" id="IPR036867">
    <property type="entry name" value="R3H_dom_sf"/>
</dbReference>
<reference evidence="14 15" key="1">
    <citation type="submission" date="2013-09" db="EMBL/GenBank/DDBJ databases">
        <title>Corchorus capsularis genome sequencing.</title>
        <authorList>
            <person name="Alam M."/>
            <person name="Haque M.S."/>
            <person name="Islam M.S."/>
            <person name="Emdad E.M."/>
            <person name="Islam M.M."/>
            <person name="Ahmed B."/>
            <person name="Halim A."/>
            <person name="Hossen Q.M.M."/>
            <person name="Hossain M.Z."/>
            <person name="Ahmed R."/>
            <person name="Khan M.M."/>
            <person name="Islam R."/>
            <person name="Rashid M.M."/>
            <person name="Khan S.A."/>
            <person name="Rahman M.S."/>
            <person name="Alam M."/>
        </authorList>
    </citation>
    <scope>NUCLEOTIDE SEQUENCE [LARGE SCALE GENOMIC DNA]</scope>
    <source>
        <strain evidence="15">cv. CVL-1</strain>
        <tissue evidence="14">Whole seedling</tissue>
    </source>
</reference>
<dbReference type="InterPro" id="IPR014001">
    <property type="entry name" value="Helicase_ATP-bd"/>
</dbReference>
<dbReference type="Gene3D" id="3.30.1370.50">
    <property type="entry name" value="R3H-like domain"/>
    <property type="match status" value="1"/>
</dbReference>
<evidence type="ECO:0000256" key="9">
    <source>
        <dbReference type="ARBA" id="ARBA00060772"/>
    </source>
</evidence>
<evidence type="ECO:0000259" key="12">
    <source>
        <dbReference type="PROSITE" id="PS51192"/>
    </source>
</evidence>
<dbReference type="Pfam" id="PF01424">
    <property type="entry name" value="R3H"/>
    <property type="match status" value="1"/>
</dbReference>
<dbReference type="GO" id="GO:0005634">
    <property type="term" value="C:nucleus"/>
    <property type="evidence" value="ECO:0007669"/>
    <property type="project" value="UniProtKB-SubCell"/>
</dbReference>
<dbReference type="GO" id="GO:0003724">
    <property type="term" value="F:RNA helicase activity"/>
    <property type="evidence" value="ECO:0007669"/>
    <property type="project" value="UniProtKB-EC"/>
</dbReference>
<dbReference type="InterPro" id="IPR036770">
    <property type="entry name" value="Ankyrin_rpt-contain_sf"/>
</dbReference>
<evidence type="ECO:0000259" key="11">
    <source>
        <dbReference type="PROSITE" id="PS51061"/>
    </source>
</evidence>
<dbReference type="PANTHER" id="PTHR18934:SF213">
    <property type="entry name" value="3'-5' RNA HELICASE YTHDC2"/>
    <property type="match status" value="1"/>
</dbReference>
<dbReference type="SMART" id="SM00487">
    <property type="entry name" value="DEXDc"/>
    <property type="match status" value="1"/>
</dbReference>
<dbReference type="GO" id="GO:0016787">
    <property type="term" value="F:hydrolase activity"/>
    <property type="evidence" value="ECO:0007669"/>
    <property type="project" value="UniProtKB-KW"/>
</dbReference>
<evidence type="ECO:0000256" key="10">
    <source>
        <dbReference type="SAM" id="MobiDB-lite"/>
    </source>
</evidence>
<dbReference type="InterPro" id="IPR011545">
    <property type="entry name" value="DEAD/DEAH_box_helicase_dom"/>
</dbReference>
<dbReference type="STRING" id="210143.A0A1R3K8Y3"/>
<evidence type="ECO:0000259" key="13">
    <source>
        <dbReference type="PROSITE" id="PS51194"/>
    </source>
</evidence>
<feature type="region of interest" description="Disordered" evidence="10">
    <location>
        <begin position="1104"/>
        <end position="1198"/>
    </location>
</feature>
<comment type="similarity">
    <text evidence="9">Belongs to the DExH box helicase family.</text>
</comment>
<dbReference type="FunFam" id="3.30.1370.50:FF:000002">
    <property type="entry name" value="Immunoglobulin mu DNA-binding protein 2"/>
    <property type="match status" value="1"/>
</dbReference>
<evidence type="ECO:0000256" key="5">
    <source>
        <dbReference type="ARBA" id="ARBA00022840"/>
    </source>
</evidence>
<dbReference type="GO" id="GO:0003677">
    <property type="term" value="F:DNA binding"/>
    <property type="evidence" value="ECO:0007669"/>
    <property type="project" value="UniProtKB-ARBA"/>
</dbReference>
<dbReference type="Pfam" id="PF04408">
    <property type="entry name" value="WHD_HA2"/>
    <property type="match status" value="1"/>
</dbReference>
<dbReference type="InterPro" id="IPR001374">
    <property type="entry name" value="R3H_dom"/>
</dbReference>
<dbReference type="CDD" id="cd18791">
    <property type="entry name" value="SF2_C_RHA"/>
    <property type="match status" value="1"/>
</dbReference>
<keyword evidence="5" id="KW-0067">ATP-binding</keyword>
<dbReference type="FunFam" id="1.20.120.1080:FF:000011">
    <property type="entry name" value="DExH-box ATP-dependent RNA helicase DExH6"/>
    <property type="match status" value="1"/>
</dbReference>
<evidence type="ECO:0000256" key="7">
    <source>
        <dbReference type="ARBA" id="ARBA00023242"/>
    </source>
</evidence>
<dbReference type="SUPFAM" id="SSF52540">
    <property type="entry name" value="P-loop containing nucleoside triphosphate hydrolases"/>
    <property type="match status" value="2"/>
</dbReference>
<organism evidence="14 15">
    <name type="scientific">Corchorus capsularis</name>
    <name type="common">Jute</name>
    <dbReference type="NCBI Taxonomy" id="210143"/>
    <lineage>
        <taxon>Eukaryota</taxon>
        <taxon>Viridiplantae</taxon>
        <taxon>Streptophyta</taxon>
        <taxon>Embryophyta</taxon>
        <taxon>Tracheophyta</taxon>
        <taxon>Spermatophyta</taxon>
        <taxon>Magnoliopsida</taxon>
        <taxon>eudicotyledons</taxon>
        <taxon>Gunneridae</taxon>
        <taxon>Pentapetalae</taxon>
        <taxon>rosids</taxon>
        <taxon>malvids</taxon>
        <taxon>Malvales</taxon>
        <taxon>Malvaceae</taxon>
        <taxon>Grewioideae</taxon>
        <taxon>Apeibeae</taxon>
        <taxon>Corchorus</taxon>
    </lineage>
</organism>
<dbReference type="InterPro" id="IPR011709">
    <property type="entry name" value="DEAD-box_helicase_OB_fold"/>
</dbReference>
<feature type="domain" description="Helicase C-terminal" evidence="13">
    <location>
        <begin position="523"/>
        <end position="697"/>
    </location>
</feature>
<dbReference type="EMBL" id="AWWV01006023">
    <property type="protein sequence ID" value="OMP03560.1"/>
    <property type="molecule type" value="Genomic_DNA"/>
</dbReference>
<dbReference type="Pfam" id="PF00271">
    <property type="entry name" value="Helicase_C"/>
    <property type="match status" value="1"/>
</dbReference>
<protein>
    <submittedName>
        <fullName evidence="14">Single-stranded nucleic acid binding R3H</fullName>
    </submittedName>
</protein>
<comment type="subcellular location">
    <subcellularLocation>
        <location evidence="1">Nucleus</location>
    </subcellularLocation>
</comment>
<accession>A0A1R3K8Y3</accession>
<dbReference type="Gene3D" id="1.25.40.20">
    <property type="entry name" value="Ankyrin repeat-containing domain"/>
    <property type="match status" value="1"/>
</dbReference>
<gene>
    <name evidence="14" type="ORF">CCACVL1_02366</name>
</gene>
<dbReference type="CDD" id="cd17917">
    <property type="entry name" value="DEXHc_RHA-like"/>
    <property type="match status" value="1"/>
</dbReference>
<proteinExistence type="inferred from homology"/>
<dbReference type="FunFam" id="3.40.50.300:FF:000526">
    <property type="entry name" value="DExH-box ATP-dependent RNA helicase DExH3"/>
    <property type="match status" value="1"/>
</dbReference>
<dbReference type="OMA" id="HMECGSA"/>
<dbReference type="Gene3D" id="3.40.50.300">
    <property type="entry name" value="P-loop containing nucleotide triphosphate hydrolases"/>
    <property type="match status" value="2"/>
</dbReference>
<dbReference type="InterPro" id="IPR048333">
    <property type="entry name" value="HA2_WH"/>
</dbReference>
<dbReference type="Pfam" id="PF21010">
    <property type="entry name" value="HA2_C"/>
    <property type="match status" value="1"/>
</dbReference>
<evidence type="ECO:0000313" key="14">
    <source>
        <dbReference type="EMBL" id="OMP03560.1"/>
    </source>
</evidence>
<dbReference type="PANTHER" id="PTHR18934">
    <property type="entry name" value="ATP-DEPENDENT RNA HELICASE"/>
    <property type="match status" value="1"/>
</dbReference>
<feature type="domain" description="Helicase ATP-binding" evidence="12">
    <location>
        <begin position="181"/>
        <end position="352"/>
    </location>
</feature>
<dbReference type="PROSITE" id="PS51194">
    <property type="entry name" value="HELICASE_CTER"/>
    <property type="match status" value="1"/>
</dbReference>
<comment type="catalytic activity">
    <reaction evidence="8">
        <text>ATP + H2O = ADP + phosphate + H(+)</text>
        <dbReference type="Rhea" id="RHEA:13065"/>
        <dbReference type="ChEBI" id="CHEBI:15377"/>
        <dbReference type="ChEBI" id="CHEBI:15378"/>
        <dbReference type="ChEBI" id="CHEBI:30616"/>
        <dbReference type="ChEBI" id="CHEBI:43474"/>
        <dbReference type="ChEBI" id="CHEBI:456216"/>
        <dbReference type="EC" id="3.6.4.13"/>
    </reaction>
</comment>
<dbReference type="InterPro" id="IPR007502">
    <property type="entry name" value="Helicase-assoc_dom"/>
</dbReference>
<evidence type="ECO:0000256" key="2">
    <source>
        <dbReference type="ARBA" id="ARBA00022741"/>
    </source>
</evidence>
<dbReference type="Proteomes" id="UP000188268">
    <property type="component" value="Unassembled WGS sequence"/>
</dbReference>
<keyword evidence="4" id="KW-0347">Helicase</keyword>
<dbReference type="SUPFAM" id="SSF82708">
    <property type="entry name" value="R3H domain"/>
    <property type="match status" value="1"/>
</dbReference>
<keyword evidence="15" id="KW-1185">Reference proteome</keyword>
<evidence type="ECO:0000256" key="3">
    <source>
        <dbReference type="ARBA" id="ARBA00022801"/>
    </source>
</evidence>
<feature type="region of interest" description="Disordered" evidence="10">
    <location>
        <begin position="974"/>
        <end position="1002"/>
    </location>
</feature>